<evidence type="ECO:0000256" key="11">
    <source>
        <dbReference type="RuleBase" id="RU003657"/>
    </source>
</evidence>
<evidence type="ECO:0000256" key="6">
    <source>
        <dbReference type="ARBA" id="ARBA00023102"/>
    </source>
</evidence>
<dbReference type="UniPathway" id="UPA00031">
    <property type="reaction ID" value="UER00010"/>
</dbReference>
<dbReference type="PANTHER" id="PTHR21235">
    <property type="entry name" value="IMIDAZOLE GLYCEROL PHOSPHATE SYNTHASE SUBUNIT HISF/H IGP SYNTHASE SUBUNIT HISF/H"/>
    <property type="match status" value="1"/>
</dbReference>
<dbReference type="CDD" id="cd04731">
    <property type="entry name" value="HisF"/>
    <property type="match status" value="1"/>
</dbReference>
<evidence type="ECO:0000256" key="1">
    <source>
        <dbReference type="ARBA" id="ARBA00005091"/>
    </source>
</evidence>
<dbReference type="OrthoDB" id="9807749at2"/>
<comment type="subunit">
    <text evidence="3">Heterodimer of HisH and HisF.</text>
</comment>
<sequence length="254" mass="27201">MLLPRIIPVLLLRGKGLCKGVRFKNHVYVGDPMNAVHIFDAKEVDELLILDIEASKQGRTPPLDLVTRVADQCLMPFGVGGGVVSVPVARDLLSAGAEKICLNTAALEQPDLVSRLAESFGSQSVLVCLDVKKSWTGRSVVVSRRGSHKVATDVEAVARDMVARGAGELIVQSVDRDGTMEGYDLDLTRTVSRAVDVPVIALGGAGTNAHLRQALVEGEASAAAAGSMFVFHGPRRAVLITYPEKAELERVRRK</sequence>
<keyword evidence="6 11" id="KW-0368">Histidine biosynthesis</keyword>
<dbReference type="EC" id="4.3.2.10" evidence="4"/>
<evidence type="ECO:0000256" key="4">
    <source>
        <dbReference type="ARBA" id="ARBA00012809"/>
    </source>
</evidence>
<comment type="pathway">
    <text evidence="1">Amino-acid biosynthesis; L-histidine biosynthesis; L-histidine from 5-phospho-alpha-D-ribose 1-diphosphate: step 5/9.</text>
</comment>
<comment type="similarity">
    <text evidence="2 11">Belongs to the HisA/HisF family.</text>
</comment>
<evidence type="ECO:0000256" key="7">
    <source>
        <dbReference type="ARBA" id="ARBA00023239"/>
    </source>
</evidence>
<dbReference type="InterPro" id="IPR011060">
    <property type="entry name" value="RibuloseP-bd_barrel"/>
</dbReference>
<dbReference type="Pfam" id="PF00977">
    <property type="entry name" value="His_biosynth"/>
    <property type="match status" value="1"/>
</dbReference>
<keyword evidence="13" id="KW-1185">Reference proteome</keyword>
<proteinExistence type="inferred from homology"/>
<dbReference type="AlphaFoldDB" id="E1JXR5"/>
<evidence type="ECO:0000256" key="2">
    <source>
        <dbReference type="ARBA" id="ARBA00009667"/>
    </source>
</evidence>
<dbReference type="Gene3D" id="3.20.20.70">
    <property type="entry name" value="Aldolase class I"/>
    <property type="match status" value="1"/>
</dbReference>
<evidence type="ECO:0000313" key="13">
    <source>
        <dbReference type="Proteomes" id="UP000006250"/>
    </source>
</evidence>
<dbReference type="GO" id="GO:0016829">
    <property type="term" value="F:lyase activity"/>
    <property type="evidence" value="ECO:0007669"/>
    <property type="project" value="UniProtKB-KW"/>
</dbReference>
<protein>
    <recommendedName>
        <fullName evidence="4">imidazole glycerol-phosphate synthase</fullName>
        <ecNumber evidence="4">4.3.2.10</ecNumber>
    </recommendedName>
    <alternativeName>
        <fullName evidence="9">IGP synthase cyclase subunit</fullName>
    </alternativeName>
</protein>
<dbReference type="GO" id="GO:0000105">
    <property type="term" value="P:L-histidine biosynthetic process"/>
    <property type="evidence" value="ECO:0007669"/>
    <property type="project" value="UniProtKB-UniPathway"/>
</dbReference>
<dbReference type="NCBIfam" id="NF038364">
    <property type="entry name" value="AglZ_HisF2_fam"/>
    <property type="match status" value="1"/>
</dbReference>
<evidence type="ECO:0000256" key="8">
    <source>
        <dbReference type="ARBA" id="ARBA00025475"/>
    </source>
</evidence>
<dbReference type="RefSeq" id="WP_005994200.1">
    <property type="nucleotide sequence ID" value="NZ_AECZ01000015.1"/>
</dbReference>
<comment type="catalytic activity">
    <reaction evidence="10">
        <text>5-[(5-phospho-1-deoxy-D-ribulos-1-ylimino)methylamino]-1-(5-phospho-beta-D-ribosyl)imidazole-4-carboxamide + L-glutamine = D-erythro-1-(imidazol-4-yl)glycerol 3-phosphate + 5-amino-1-(5-phospho-beta-D-ribosyl)imidazole-4-carboxamide + L-glutamate + H(+)</text>
        <dbReference type="Rhea" id="RHEA:24793"/>
        <dbReference type="ChEBI" id="CHEBI:15378"/>
        <dbReference type="ChEBI" id="CHEBI:29985"/>
        <dbReference type="ChEBI" id="CHEBI:58278"/>
        <dbReference type="ChEBI" id="CHEBI:58359"/>
        <dbReference type="ChEBI" id="CHEBI:58475"/>
        <dbReference type="ChEBI" id="CHEBI:58525"/>
        <dbReference type="EC" id="4.3.2.10"/>
    </reaction>
</comment>
<reference evidence="12 13" key="1">
    <citation type="submission" date="2010-08" db="EMBL/GenBank/DDBJ databases">
        <title>The draft genome of Desulfovibrio fructosovorans JJ.</title>
        <authorList>
            <consortium name="US DOE Joint Genome Institute (JGI-PGF)"/>
            <person name="Lucas S."/>
            <person name="Copeland A."/>
            <person name="Lapidus A."/>
            <person name="Cheng J.-F."/>
            <person name="Bruce D."/>
            <person name="Goodwin L."/>
            <person name="Pitluck S."/>
            <person name="Land M.L."/>
            <person name="Hauser L."/>
            <person name="Chang Y.-J."/>
            <person name="Jeffries C."/>
            <person name="Wall J.D."/>
            <person name="Stahl D.A."/>
            <person name="Arkin A.P."/>
            <person name="Dehal P."/>
            <person name="Stolyar S.M."/>
            <person name="Hazen T.C."/>
            <person name="Woyke T.J."/>
        </authorList>
    </citation>
    <scope>NUCLEOTIDE SEQUENCE [LARGE SCALE GENOMIC DNA]</scope>
    <source>
        <strain evidence="12 13">JJ</strain>
    </source>
</reference>
<dbReference type="eggNOG" id="COG0107">
    <property type="taxonomic scope" value="Bacteria"/>
</dbReference>
<organism evidence="12 13">
    <name type="scientific">Solidesulfovibrio fructosivorans JJ]</name>
    <dbReference type="NCBI Taxonomy" id="596151"/>
    <lineage>
        <taxon>Bacteria</taxon>
        <taxon>Pseudomonadati</taxon>
        <taxon>Thermodesulfobacteriota</taxon>
        <taxon>Desulfovibrionia</taxon>
        <taxon>Desulfovibrionales</taxon>
        <taxon>Desulfovibrionaceae</taxon>
        <taxon>Solidesulfovibrio</taxon>
    </lineage>
</organism>
<name>E1JXR5_SOLFR</name>
<dbReference type="PANTHER" id="PTHR21235:SF2">
    <property type="entry name" value="IMIDAZOLE GLYCEROL PHOSPHATE SYNTHASE HISHF"/>
    <property type="match status" value="1"/>
</dbReference>
<dbReference type="InterPro" id="IPR013785">
    <property type="entry name" value="Aldolase_TIM"/>
</dbReference>
<dbReference type="InterPro" id="IPR050064">
    <property type="entry name" value="IGPS_HisA/HisF"/>
</dbReference>
<keyword evidence="5 11" id="KW-0028">Amino-acid biosynthesis</keyword>
<dbReference type="GO" id="GO:0000107">
    <property type="term" value="F:imidazoleglycerol-phosphate synthase activity"/>
    <property type="evidence" value="ECO:0007669"/>
    <property type="project" value="InterPro"/>
</dbReference>
<keyword evidence="7" id="KW-0456">Lyase</keyword>
<dbReference type="InterPro" id="IPR004651">
    <property type="entry name" value="HisF"/>
</dbReference>
<dbReference type="STRING" id="596151.DesfrDRAFT_2414"/>
<accession>E1JXR5</accession>
<dbReference type="InterPro" id="IPR006062">
    <property type="entry name" value="His_biosynth"/>
</dbReference>
<dbReference type="SUPFAM" id="SSF51366">
    <property type="entry name" value="Ribulose-phoshate binding barrel"/>
    <property type="match status" value="1"/>
</dbReference>
<gene>
    <name evidence="12" type="ORF">DesfrDRAFT_2414</name>
</gene>
<dbReference type="EMBL" id="AECZ01000015">
    <property type="protein sequence ID" value="EFL50838.1"/>
    <property type="molecule type" value="Genomic_DNA"/>
</dbReference>
<dbReference type="Proteomes" id="UP000006250">
    <property type="component" value="Unassembled WGS sequence"/>
</dbReference>
<evidence type="ECO:0000256" key="3">
    <source>
        <dbReference type="ARBA" id="ARBA00011152"/>
    </source>
</evidence>
<evidence type="ECO:0000256" key="10">
    <source>
        <dbReference type="ARBA" id="ARBA00047838"/>
    </source>
</evidence>
<comment type="caution">
    <text evidence="12">The sequence shown here is derived from an EMBL/GenBank/DDBJ whole genome shotgun (WGS) entry which is preliminary data.</text>
</comment>
<comment type="function">
    <text evidence="8">IGPS catalyzes the conversion of PRFAR and glutamine to IGP, AICAR and glutamate. The HisF subunit catalyzes the cyclization activity that produces IGP and AICAR from PRFAR using the ammonia provided by the HisH subunit.</text>
</comment>
<evidence type="ECO:0000313" key="12">
    <source>
        <dbReference type="EMBL" id="EFL50838.1"/>
    </source>
</evidence>
<evidence type="ECO:0000256" key="9">
    <source>
        <dbReference type="ARBA" id="ARBA00030264"/>
    </source>
</evidence>
<evidence type="ECO:0000256" key="5">
    <source>
        <dbReference type="ARBA" id="ARBA00022605"/>
    </source>
</evidence>